<dbReference type="GO" id="GO:0007165">
    <property type="term" value="P:signal transduction"/>
    <property type="evidence" value="ECO:0007669"/>
    <property type="project" value="InterPro"/>
</dbReference>
<dbReference type="EMBL" id="PKPP01001205">
    <property type="protein sequence ID" value="PWA84661.1"/>
    <property type="molecule type" value="Genomic_DNA"/>
</dbReference>
<keyword evidence="4" id="KW-0520">NAD</keyword>
<dbReference type="PANTHER" id="PTHR11017">
    <property type="entry name" value="LEUCINE-RICH REPEAT-CONTAINING PROTEIN"/>
    <property type="match status" value="1"/>
</dbReference>
<evidence type="ECO:0000256" key="1">
    <source>
        <dbReference type="ARBA" id="ARBA00022614"/>
    </source>
</evidence>
<keyword evidence="2" id="KW-0677">Repeat</keyword>
<evidence type="ECO:0000256" key="5">
    <source>
        <dbReference type="SAM" id="MobiDB-lite"/>
    </source>
</evidence>
<proteinExistence type="predicted"/>
<feature type="domain" description="TIR" evidence="6">
    <location>
        <begin position="35"/>
        <end position="197"/>
    </location>
</feature>
<dbReference type="Proteomes" id="UP000245207">
    <property type="component" value="Unassembled WGS sequence"/>
</dbReference>
<dbReference type="OrthoDB" id="1357022at2759"/>
<dbReference type="InterPro" id="IPR035897">
    <property type="entry name" value="Toll_tir_struct_dom_sf"/>
</dbReference>
<accession>A0A2U1PFU1</accession>
<evidence type="ECO:0000259" key="6">
    <source>
        <dbReference type="PROSITE" id="PS50104"/>
    </source>
</evidence>
<dbReference type="AlphaFoldDB" id="A0A2U1PFU1"/>
<feature type="region of interest" description="Disordered" evidence="5">
    <location>
        <begin position="1"/>
        <end position="20"/>
    </location>
</feature>
<evidence type="ECO:0000313" key="8">
    <source>
        <dbReference type="Proteomes" id="UP000245207"/>
    </source>
</evidence>
<dbReference type="SUPFAM" id="SSF52200">
    <property type="entry name" value="Toll/Interleukin receptor TIR domain"/>
    <property type="match status" value="1"/>
</dbReference>
<evidence type="ECO:0000256" key="4">
    <source>
        <dbReference type="ARBA" id="ARBA00023027"/>
    </source>
</evidence>
<dbReference type="SUPFAM" id="SSF52540">
    <property type="entry name" value="P-loop containing nucleoside triphosphate hydrolases"/>
    <property type="match status" value="1"/>
</dbReference>
<protein>
    <submittedName>
        <fullName evidence="7">NB-ARC domains-containing protein</fullName>
    </submittedName>
</protein>
<keyword evidence="3" id="KW-0611">Plant defense</keyword>
<evidence type="ECO:0000256" key="3">
    <source>
        <dbReference type="ARBA" id="ARBA00022821"/>
    </source>
</evidence>
<dbReference type="PANTHER" id="PTHR11017:SF448">
    <property type="entry name" value="TIR DOMAIN, P-LOOP CONTAINING NUCLEOSIDE TRIPHOSPHATE HYDROLASE"/>
    <property type="match status" value="1"/>
</dbReference>
<dbReference type="GO" id="GO:0006952">
    <property type="term" value="P:defense response"/>
    <property type="evidence" value="ECO:0007669"/>
    <property type="project" value="UniProtKB-KW"/>
</dbReference>
<dbReference type="InterPro" id="IPR027417">
    <property type="entry name" value="P-loop_NTPase"/>
</dbReference>
<dbReference type="Gene3D" id="3.40.50.300">
    <property type="entry name" value="P-loop containing nucleotide triphosphate hydrolases"/>
    <property type="match status" value="1"/>
</dbReference>
<dbReference type="InterPro" id="IPR044974">
    <property type="entry name" value="Disease_R_plants"/>
</dbReference>
<dbReference type="Pfam" id="PF23282">
    <property type="entry name" value="WHD_ROQ1"/>
    <property type="match status" value="1"/>
</dbReference>
<dbReference type="PROSITE" id="PS50104">
    <property type="entry name" value="TIR"/>
    <property type="match status" value="1"/>
</dbReference>
<dbReference type="Pfam" id="PF00931">
    <property type="entry name" value="NB-ARC"/>
    <property type="match status" value="1"/>
</dbReference>
<dbReference type="GO" id="GO:0043531">
    <property type="term" value="F:ADP binding"/>
    <property type="evidence" value="ECO:0007669"/>
    <property type="project" value="InterPro"/>
</dbReference>
<reference evidence="7 8" key="1">
    <citation type="journal article" date="2018" name="Mol. Plant">
        <title>The genome of Artemisia annua provides insight into the evolution of Asteraceae family and artemisinin biosynthesis.</title>
        <authorList>
            <person name="Shen Q."/>
            <person name="Zhang L."/>
            <person name="Liao Z."/>
            <person name="Wang S."/>
            <person name="Yan T."/>
            <person name="Shi P."/>
            <person name="Liu M."/>
            <person name="Fu X."/>
            <person name="Pan Q."/>
            <person name="Wang Y."/>
            <person name="Lv Z."/>
            <person name="Lu X."/>
            <person name="Zhang F."/>
            <person name="Jiang W."/>
            <person name="Ma Y."/>
            <person name="Chen M."/>
            <person name="Hao X."/>
            <person name="Li L."/>
            <person name="Tang Y."/>
            <person name="Lv G."/>
            <person name="Zhou Y."/>
            <person name="Sun X."/>
            <person name="Brodelius P.E."/>
            <person name="Rose J.K.C."/>
            <person name="Tang K."/>
        </authorList>
    </citation>
    <scope>NUCLEOTIDE SEQUENCE [LARGE SCALE GENOMIC DNA]</scope>
    <source>
        <strain evidence="8">cv. Huhao1</strain>
        <tissue evidence="7">Leaf</tissue>
    </source>
</reference>
<name>A0A2U1PFU1_ARTAN</name>
<keyword evidence="8" id="KW-1185">Reference proteome</keyword>
<feature type="compositionally biased region" description="Polar residues" evidence="5">
    <location>
        <begin position="11"/>
        <end position="20"/>
    </location>
</feature>
<keyword evidence="1" id="KW-0433">Leucine-rich repeat</keyword>
<dbReference type="FunFam" id="3.40.50.10140:FF:000007">
    <property type="entry name" value="Disease resistance protein (TIR-NBS-LRR class)"/>
    <property type="match status" value="1"/>
</dbReference>
<dbReference type="Pfam" id="PF01582">
    <property type="entry name" value="TIR"/>
    <property type="match status" value="1"/>
</dbReference>
<dbReference type="SUPFAM" id="SSF46785">
    <property type="entry name" value="Winged helix' DNA-binding domain"/>
    <property type="match status" value="1"/>
</dbReference>
<dbReference type="Gene3D" id="1.10.8.430">
    <property type="entry name" value="Helical domain of apoptotic protease-activating factors"/>
    <property type="match status" value="1"/>
</dbReference>
<dbReference type="InterPro" id="IPR058192">
    <property type="entry name" value="WHD_ROQ1-like"/>
</dbReference>
<evidence type="ECO:0000256" key="2">
    <source>
        <dbReference type="ARBA" id="ARBA00022737"/>
    </source>
</evidence>
<dbReference type="InterPro" id="IPR042197">
    <property type="entry name" value="Apaf_helical"/>
</dbReference>
<dbReference type="InterPro" id="IPR000157">
    <property type="entry name" value="TIR_dom"/>
</dbReference>
<comment type="caution">
    <text evidence="7">The sequence shown here is derived from an EMBL/GenBank/DDBJ whole genome shotgun (WGS) entry which is preliminary data.</text>
</comment>
<sequence length="784" mass="89934">MGNGSAFRHTSGGNQDSARYDVNSGTTASLRANGTSYDVFLSFRGEDTRHSFTDHLYKELVRVGIRTFRDNDEIERGQELKPEIEKAIQSSEASIIVLSENYATSTWCLDELLMILEQMKECNHFVIPVFYHVDPSDVRKQNKTFDIKVKRSSRWTHDNVVSWKAALTKVANLTGFVLTGPETKLIKDIVDAIYSKLDCKQVYLPPNLTGMNARYKEISFWLEHSHAEFLAICGMGGSGKSTLAQYIVYSNWRKFENICILECISSRCKEKHDLLKLQEELLKDLVGGKNRRIPSVCQGTLKIEEVLQNKKALIVLDDIVDSNQLETLLGTRNINNQSKIIITTRENNVGTWFKSTSRRYHEYKIKLLDEDESLELLCCHAFGSKIPKEGYEEVAKEVLQYCEGNPLALEVLGSSLFEHNSISSWRSALNLFGKDIHFDIFSVLKRSYDSLPYDIDKELFLHIACFFVGMDINYVVKILEPDYSAISRIKTLTKRCLLYVAPNKKLMMHRLLQDMGKRLVDQESRIVTSRSRVWRNRESYDTLEKSGTTSQTMKGLALDLNILKEEEGLEDIEMLYEFNIMSTSLPDINIPKMMPEYILETTSTSLSFRVPECPRKRELIGINVTFRYTISGDDWIWFAKIKTTNHVELIYNPKVFGKPEPGKVAIWLSYWPIGNKLNVHDIVNVSIIVMSGLEILECFASLVYTNDKVENDIFERNIDLVEIGGGDLLGFKLSTGAYYLCRRDFFELMELGRLTPGWLRTLVSHTDAIDDTGKFLLLNYFWVF</sequence>
<dbReference type="Gene3D" id="3.40.50.10140">
    <property type="entry name" value="Toll/interleukin-1 receptor homology (TIR) domain"/>
    <property type="match status" value="1"/>
</dbReference>
<dbReference type="PRINTS" id="PR00364">
    <property type="entry name" value="DISEASERSIST"/>
</dbReference>
<evidence type="ECO:0000313" key="7">
    <source>
        <dbReference type="EMBL" id="PWA84661.1"/>
    </source>
</evidence>
<organism evidence="7 8">
    <name type="scientific">Artemisia annua</name>
    <name type="common">Sweet wormwood</name>
    <dbReference type="NCBI Taxonomy" id="35608"/>
    <lineage>
        <taxon>Eukaryota</taxon>
        <taxon>Viridiplantae</taxon>
        <taxon>Streptophyta</taxon>
        <taxon>Embryophyta</taxon>
        <taxon>Tracheophyta</taxon>
        <taxon>Spermatophyta</taxon>
        <taxon>Magnoliopsida</taxon>
        <taxon>eudicotyledons</taxon>
        <taxon>Gunneridae</taxon>
        <taxon>Pentapetalae</taxon>
        <taxon>asterids</taxon>
        <taxon>campanulids</taxon>
        <taxon>Asterales</taxon>
        <taxon>Asteraceae</taxon>
        <taxon>Asteroideae</taxon>
        <taxon>Anthemideae</taxon>
        <taxon>Artemisiinae</taxon>
        <taxon>Artemisia</taxon>
    </lineage>
</organism>
<dbReference type="InterPro" id="IPR036390">
    <property type="entry name" value="WH_DNA-bd_sf"/>
</dbReference>
<dbReference type="SMART" id="SM00255">
    <property type="entry name" value="TIR"/>
    <property type="match status" value="1"/>
</dbReference>
<gene>
    <name evidence="7" type="ORF">CTI12_AA084250</name>
</gene>
<dbReference type="InterPro" id="IPR002182">
    <property type="entry name" value="NB-ARC"/>
</dbReference>